<proteinExistence type="predicted"/>
<reference evidence="2 3" key="1">
    <citation type="submission" date="2020-04" db="EMBL/GenBank/DDBJ databases">
        <title>A novel species of genus Lactobacillus that was isolated from fermented food Zha-chili.</title>
        <authorList>
            <person name="Zhang Z."/>
        </authorList>
    </citation>
    <scope>NUCLEOTIDE SEQUENCE [LARGE SCALE GENOMIC DNA]</scope>
    <source>
        <strain evidence="3">HBUAS51383</strain>
    </source>
</reference>
<accession>A0ABX1KXL1</accession>
<keyword evidence="3" id="KW-1185">Reference proteome</keyword>
<dbReference type="Gene3D" id="3.40.630.30">
    <property type="match status" value="1"/>
</dbReference>
<dbReference type="InterPro" id="IPR000182">
    <property type="entry name" value="GNAT_dom"/>
</dbReference>
<dbReference type="SUPFAM" id="SSF55729">
    <property type="entry name" value="Acyl-CoA N-acyltransferases (Nat)"/>
    <property type="match status" value="1"/>
</dbReference>
<protein>
    <submittedName>
        <fullName evidence="2">GNAT family N-acetyltransferase</fullName>
    </submittedName>
</protein>
<dbReference type="PANTHER" id="PTHR43415">
    <property type="entry name" value="SPERMIDINE N(1)-ACETYLTRANSFERASE"/>
    <property type="match status" value="1"/>
</dbReference>
<dbReference type="PROSITE" id="PS51186">
    <property type="entry name" value="GNAT"/>
    <property type="match status" value="1"/>
</dbReference>
<dbReference type="RefSeq" id="WP_168924982.1">
    <property type="nucleotide sequence ID" value="NZ_JAAXLJ010000007.1"/>
</dbReference>
<name>A0ABX1KXL1_9LACO</name>
<organism evidence="2 3">
    <name type="scientific">Secundilactobacillus angelensis</name>
    <dbReference type="NCBI Taxonomy" id="2722706"/>
    <lineage>
        <taxon>Bacteria</taxon>
        <taxon>Bacillati</taxon>
        <taxon>Bacillota</taxon>
        <taxon>Bacilli</taxon>
        <taxon>Lactobacillales</taxon>
        <taxon>Lactobacillaceae</taxon>
        <taxon>Secundilactobacillus</taxon>
    </lineage>
</organism>
<sequence length="167" mass="18400">MAQEPELVIRQAVASDAQAVLNLLKMLKTESTTFEDSSDEVDPAAESEQIKQISTSKQQVILLALLDNELVGLVTVLPTAEHQIGEIGVAVLKKFWHQGIGRELMLSGLDWAALESDFDIITLTVQIRNQPAVRLYQDIGFQTIQTLKVTTATDEVVEALEMQLAVK</sequence>
<comment type="caution">
    <text evidence="2">The sequence shown here is derived from an EMBL/GenBank/DDBJ whole genome shotgun (WGS) entry which is preliminary data.</text>
</comment>
<dbReference type="Pfam" id="PF00583">
    <property type="entry name" value="Acetyltransf_1"/>
    <property type="match status" value="1"/>
</dbReference>
<evidence type="ECO:0000313" key="2">
    <source>
        <dbReference type="EMBL" id="NLR18364.1"/>
    </source>
</evidence>
<gene>
    <name evidence="2" type="ORF">HC026_05420</name>
</gene>
<evidence type="ECO:0000313" key="3">
    <source>
        <dbReference type="Proteomes" id="UP000763447"/>
    </source>
</evidence>
<dbReference type="EMBL" id="JAAXLJ010000007">
    <property type="protein sequence ID" value="NLR18364.1"/>
    <property type="molecule type" value="Genomic_DNA"/>
</dbReference>
<evidence type="ECO:0000259" key="1">
    <source>
        <dbReference type="PROSITE" id="PS51186"/>
    </source>
</evidence>
<dbReference type="Proteomes" id="UP000763447">
    <property type="component" value="Unassembled WGS sequence"/>
</dbReference>
<feature type="domain" description="N-acetyltransferase" evidence="1">
    <location>
        <begin position="7"/>
        <end position="167"/>
    </location>
</feature>
<dbReference type="InterPro" id="IPR016181">
    <property type="entry name" value="Acyl_CoA_acyltransferase"/>
</dbReference>
<dbReference type="PANTHER" id="PTHR43415:SF3">
    <property type="entry name" value="GNAT-FAMILY ACETYLTRANSFERASE"/>
    <property type="match status" value="1"/>
</dbReference>
<dbReference type="CDD" id="cd04301">
    <property type="entry name" value="NAT_SF"/>
    <property type="match status" value="1"/>
</dbReference>